<feature type="chain" id="PRO_5040836810" evidence="2">
    <location>
        <begin position="27"/>
        <end position="324"/>
    </location>
</feature>
<comment type="caution">
    <text evidence="3">The sequence shown here is derived from an EMBL/GenBank/DDBJ whole genome shotgun (WGS) entry which is preliminary data.</text>
</comment>
<dbReference type="CDD" id="cd07012">
    <property type="entry name" value="PBP2_Bug_TTT"/>
    <property type="match status" value="1"/>
</dbReference>
<feature type="signal peptide" evidence="2">
    <location>
        <begin position="1"/>
        <end position="26"/>
    </location>
</feature>
<dbReference type="PANTHER" id="PTHR42928">
    <property type="entry name" value="TRICARBOXYLATE-BINDING PROTEIN"/>
    <property type="match status" value="1"/>
</dbReference>
<dbReference type="PANTHER" id="PTHR42928:SF5">
    <property type="entry name" value="BLR1237 PROTEIN"/>
    <property type="match status" value="1"/>
</dbReference>
<dbReference type="RefSeq" id="WP_243304565.1">
    <property type="nucleotide sequence ID" value="NZ_JALGBI010000001.1"/>
</dbReference>
<dbReference type="InterPro" id="IPR005064">
    <property type="entry name" value="BUG"/>
</dbReference>
<accession>A0A9X1VS67</accession>
<sequence length="324" mass="34534">MKTSSALFLRLAVGALALASSCLAHAWPDRPVKLIVPAPAGGNMDVTARIYATSLSREIGQPVVVENKAGAGGSIGVQAMLNAPADGHTILFTSSNVLSEIPYVFKPPYDPMNDVRPVAALARYRFVLVVAPDYPANDMAGLAAQLKVSPDQGNFASPSPGTLSQLGGEMLNRRFGVNMQHVPFSGTPPALLAVMSRQVTMYLDSVVTSAPFVRGGKLKPLGVAGTSRFPGLPQVPTFAEQGYPEFTDFTGFQGIVVSPKMPAADVDKLYAVTRRIASRPQFTDQVSQLGFEPVMPTSPQEFAQQLQAHYTSFGALIRTMNLKP</sequence>
<protein>
    <submittedName>
        <fullName evidence="3">Tripartite tricarboxylate transporter substrate binding protein</fullName>
    </submittedName>
</protein>
<dbReference type="PIRSF" id="PIRSF017082">
    <property type="entry name" value="YflP"/>
    <property type="match status" value="1"/>
</dbReference>
<evidence type="ECO:0000256" key="1">
    <source>
        <dbReference type="ARBA" id="ARBA00006987"/>
    </source>
</evidence>
<gene>
    <name evidence="3" type="ORF">MMF98_04030</name>
</gene>
<organism evidence="3 4">
    <name type="scientific">Variovorax terrae</name>
    <dbReference type="NCBI Taxonomy" id="2923278"/>
    <lineage>
        <taxon>Bacteria</taxon>
        <taxon>Pseudomonadati</taxon>
        <taxon>Pseudomonadota</taxon>
        <taxon>Betaproteobacteria</taxon>
        <taxon>Burkholderiales</taxon>
        <taxon>Comamonadaceae</taxon>
        <taxon>Variovorax</taxon>
    </lineage>
</organism>
<keyword evidence="2" id="KW-0732">Signal</keyword>
<dbReference type="Gene3D" id="3.40.190.10">
    <property type="entry name" value="Periplasmic binding protein-like II"/>
    <property type="match status" value="1"/>
</dbReference>
<proteinExistence type="inferred from homology"/>
<dbReference type="PROSITE" id="PS51257">
    <property type="entry name" value="PROKAR_LIPOPROTEIN"/>
    <property type="match status" value="1"/>
</dbReference>
<dbReference type="AlphaFoldDB" id="A0A9X1VS67"/>
<dbReference type="SUPFAM" id="SSF53850">
    <property type="entry name" value="Periplasmic binding protein-like II"/>
    <property type="match status" value="1"/>
</dbReference>
<dbReference type="Proteomes" id="UP001139447">
    <property type="component" value="Unassembled WGS sequence"/>
</dbReference>
<name>A0A9X1VS67_9BURK</name>
<evidence type="ECO:0000313" key="4">
    <source>
        <dbReference type="Proteomes" id="UP001139447"/>
    </source>
</evidence>
<comment type="similarity">
    <text evidence="1">Belongs to the UPF0065 (bug) family.</text>
</comment>
<dbReference type="InterPro" id="IPR042100">
    <property type="entry name" value="Bug_dom1"/>
</dbReference>
<dbReference type="EMBL" id="JALGBI010000001">
    <property type="protein sequence ID" value="MCJ0762372.1"/>
    <property type="molecule type" value="Genomic_DNA"/>
</dbReference>
<dbReference type="Pfam" id="PF03401">
    <property type="entry name" value="TctC"/>
    <property type="match status" value="1"/>
</dbReference>
<dbReference type="Gene3D" id="3.40.190.150">
    <property type="entry name" value="Bordetella uptake gene, domain 1"/>
    <property type="match status" value="1"/>
</dbReference>
<keyword evidence="4" id="KW-1185">Reference proteome</keyword>
<evidence type="ECO:0000256" key="2">
    <source>
        <dbReference type="SAM" id="SignalP"/>
    </source>
</evidence>
<reference evidence="3" key="1">
    <citation type="submission" date="2022-03" db="EMBL/GenBank/DDBJ databases">
        <authorList>
            <person name="Woo C.Y."/>
        </authorList>
    </citation>
    <scope>NUCLEOTIDE SEQUENCE</scope>
    <source>
        <strain evidence="3">CYS-02</strain>
    </source>
</reference>
<evidence type="ECO:0000313" key="3">
    <source>
        <dbReference type="EMBL" id="MCJ0762372.1"/>
    </source>
</evidence>